<dbReference type="Proteomes" id="UP000178841">
    <property type="component" value="Unassembled WGS sequence"/>
</dbReference>
<reference evidence="1 2" key="1">
    <citation type="journal article" date="2016" name="Nat. Commun.">
        <title>Thousands of microbial genomes shed light on interconnected biogeochemical processes in an aquifer system.</title>
        <authorList>
            <person name="Anantharaman K."/>
            <person name="Brown C.T."/>
            <person name="Hug L.A."/>
            <person name="Sharon I."/>
            <person name="Castelle C.J."/>
            <person name="Probst A.J."/>
            <person name="Thomas B.C."/>
            <person name="Singh A."/>
            <person name="Wilkins M.J."/>
            <person name="Karaoz U."/>
            <person name="Brodie E.L."/>
            <person name="Williams K.H."/>
            <person name="Hubbard S.S."/>
            <person name="Banfield J.F."/>
        </authorList>
    </citation>
    <scope>NUCLEOTIDE SEQUENCE [LARGE SCALE GENOMIC DNA]</scope>
</reference>
<name>A0A1G2CRJ9_9BACT</name>
<gene>
    <name evidence="1" type="ORF">A2648_02670</name>
</gene>
<evidence type="ECO:0000313" key="2">
    <source>
        <dbReference type="Proteomes" id="UP000178841"/>
    </source>
</evidence>
<evidence type="ECO:0000313" key="1">
    <source>
        <dbReference type="EMBL" id="OGZ03832.1"/>
    </source>
</evidence>
<organism evidence="1 2">
    <name type="scientific">Candidatus Lloydbacteria bacterium RIFCSPHIGHO2_01_FULL_41_20</name>
    <dbReference type="NCBI Taxonomy" id="1798657"/>
    <lineage>
        <taxon>Bacteria</taxon>
        <taxon>Candidatus Lloydiibacteriota</taxon>
    </lineage>
</organism>
<dbReference type="AlphaFoldDB" id="A0A1G2CRJ9"/>
<accession>A0A1G2CRJ9</accession>
<dbReference type="EMBL" id="MHLH01000015">
    <property type="protein sequence ID" value="OGZ03832.1"/>
    <property type="molecule type" value="Genomic_DNA"/>
</dbReference>
<sequence length="107" mass="11744">MSELESWGVPKEIPELRLSFGEYMADLEGKENLINKLIGGIKDPGTPQEDRSFKISELKRIQGVLGAMRTSAGNAGEMLDITDKIKEMLEGKDGEDGINKVLQSVAH</sequence>
<dbReference type="STRING" id="1798657.A2648_02670"/>
<protein>
    <submittedName>
        <fullName evidence="1">Uncharacterized protein</fullName>
    </submittedName>
</protein>
<comment type="caution">
    <text evidence="1">The sequence shown here is derived from an EMBL/GenBank/DDBJ whole genome shotgun (WGS) entry which is preliminary data.</text>
</comment>
<proteinExistence type="predicted"/>